<proteinExistence type="predicted"/>
<dbReference type="SUPFAM" id="SSF81383">
    <property type="entry name" value="F-box domain"/>
    <property type="match status" value="1"/>
</dbReference>
<dbReference type="EMBL" id="MNAD01001209">
    <property type="protein sequence ID" value="OJT07216.1"/>
    <property type="molecule type" value="Genomic_DNA"/>
</dbReference>
<dbReference type="InterPro" id="IPR032675">
    <property type="entry name" value="LRR_dom_sf"/>
</dbReference>
<sequence>MAGSTPALPPELCDYILDQLADDKRTLRSCALTSRQWLPRAQHNLFRSIYIDWSNCSAFSRLLSANPLLTDHVRTLEIESAFGIFSMDRLHGATLDAWLHAIPPWMPARLANLTKLELALLTIDADLARGFFNRLRGVTHLTLWACTLKTFDVFTEMYLSFPGLKRLTIAFTQEWESNPRGAVAPLAKGGALPQLEVLELTSGCDNFKVLSWLVAEDLHRAVHTLSCTRVPWAELSTLGELLNELAPTLKQLRIGLGESASASGESPTPRLTFLMLKRVPPAAPPRGTDWTAPIFSPLPALHTLTLDIHTARLSAVPYTLSLLAQLAVPALRTLAFAVKCGEFDTAFLIPWARVADVAARFHGHGGGRALECVRVGVKERPRAGPPVVHVDARAGTVGVGGMVDFAEMERSVREAFGAKGMGKLVVFERVVR</sequence>
<reference evidence="1 2" key="1">
    <citation type="submission" date="2016-10" db="EMBL/GenBank/DDBJ databases">
        <title>Genome sequence of the basidiomycete white-rot fungus Trametes pubescens.</title>
        <authorList>
            <person name="Makela M.R."/>
            <person name="Granchi Z."/>
            <person name="Peng M."/>
            <person name="De Vries R.P."/>
            <person name="Grigoriev I."/>
            <person name="Riley R."/>
            <person name="Hilden K."/>
        </authorList>
    </citation>
    <scope>NUCLEOTIDE SEQUENCE [LARGE SCALE GENOMIC DNA]</scope>
    <source>
        <strain evidence="1 2">FBCC735</strain>
    </source>
</reference>
<evidence type="ECO:0000313" key="1">
    <source>
        <dbReference type="EMBL" id="OJT07216.1"/>
    </source>
</evidence>
<dbReference type="OMA" id="RYCIPRA"/>
<dbReference type="AlphaFoldDB" id="A0A1M2VI15"/>
<dbReference type="Gene3D" id="3.80.10.10">
    <property type="entry name" value="Ribonuclease Inhibitor"/>
    <property type="match status" value="1"/>
</dbReference>
<evidence type="ECO:0000313" key="2">
    <source>
        <dbReference type="Proteomes" id="UP000184267"/>
    </source>
</evidence>
<comment type="caution">
    <text evidence="1">The sequence shown here is derived from an EMBL/GenBank/DDBJ whole genome shotgun (WGS) entry which is preliminary data.</text>
</comment>
<dbReference type="SUPFAM" id="SSF52047">
    <property type="entry name" value="RNI-like"/>
    <property type="match status" value="1"/>
</dbReference>
<dbReference type="InterPro" id="IPR036047">
    <property type="entry name" value="F-box-like_dom_sf"/>
</dbReference>
<accession>A0A1M2VI15</accession>
<keyword evidence="2" id="KW-1185">Reference proteome</keyword>
<dbReference type="Proteomes" id="UP000184267">
    <property type="component" value="Unassembled WGS sequence"/>
</dbReference>
<protein>
    <submittedName>
        <fullName evidence="1">Uncharacterized protein</fullName>
    </submittedName>
</protein>
<gene>
    <name evidence="1" type="ORF">TRAPUB_1946</name>
</gene>
<dbReference type="OrthoDB" id="2724825at2759"/>
<name>A0A1M2VI15_TRAPU</name>
<organism evidence="1 2">
    <name type="scientific">Trametes pubescens</name>
    <name type="common">White-rot fungus</name>
    <dbReference type="NCBI Taxonomy" id="154538"/>
    <lineage>
        <taxon>Eukaryota</taxon>
        <taxon>Fungi</taxon>
        <taxon>Dikarya</taxon>
        <taxon>Basidiomycota</taxon>
        <taxon>Agaricomycotina</taxon>
        <taxon>Agaricomycetes</taxon>
        <taxon>Polyporales</taxon>
        <taxon>Polyporaceae</taxon>
        <taxon>Trametes</taxon>
    </lineage>
</organism>